<evidence type="ECO:0000313" key="2">
    <source>
        <dbReference type="Proteomes" id="UP000199377"/>
    </source>
</evidence>
<sequence>MTAHAPLAHALAPGDELAERLRAVVAGFGLPFGAERSVKLRAGEARHGRALFSLALGPDPRGQLLAAAEALGAPQAAVAPLLPWAGAASHLHVGAEPPATAKLYLEFAAPPPRRADLVFLAAKWRVDGAAPRALATYSRRDEPLESLLARLAPAPLHAPLRALAARTQTPPRALEVAEPPSPRLSLDLNVYDADLTLAEAAAEIRALHAALSAPGADALLAAHGAEPLGHVAAGVSRDGAPFATIYFGGGPG</sequence>
<name>A0A1I3HUN8_9RHOB</name>
<dbReference type="STRING" id="1114924.SAMN05216258_106184"/>
<protein>
    <submittedName>
        <fullName evidence="1">Tryptophan halogenase</fullName>
    </submittedName>
</protein>
<dbReference type="AlphaFoldDB" id="A0A1I3HUN8"/>
<dbReference type="Proteomes" id="UP000199377">
    <property type="component" value="Unassembled WGS sequence"/>
</dbReference>
<dbReference type="EMBL" id="FOQH01000006">
    <property type="protein sequence ID" value="SFI39434.1"/>
    <property type="molecule type" value="Genomic_DNA"/>
</dbReference>
<dbReference type="RefSeq" id="WP_092860536.1">
    <property type="nucleotide sequence ID" value="NZ_FOQH01000006.1"/>
</dbReference>
<evidence type="ECO:0000313" key="1">
    <source>
        <dbReference type="EMBL" id="SFI39434.1"/>
    </source>
</evidence>
<organism evidence="1 2">
    <name type="scientific">Albimonas pacifica</name>
    <dbReference type="NCBI Taxonomy" id="1114924"/>
    <lineage>
        <taxon>Bacteria</taxon>
        <taxon>Pseudomonadati</taxon>
        <taxon>Pseudomonadota</taxon>
        <taxon>Alphaproteobacteria</taxon>
        <taxon>Rhodobacterales</taxon>
        <taxon>Paracoccaceae</taxon>
        <taxon>Albimonas</taxon>
    </lineage>
</organism>
<proteinExistence type="predicted"/>
<keyword evidence="2" id="KW-1185">Reference proteome</keyword>
<reference evidence="1 2" key="1">
    <citation type="submission" date="2016-10" db="EMBL/GenBank/DDBJ databases">
        <authorList>
            <person name="de Groot N.N."/>
        </authorList>
    </citation>
    <scope>NUCLEOTIDE SEQUENCE [LARGE SCALE GENOMIC DNA]</scope>
    <source>
        <strain evidence="1 2">CGMCC 1.11030</strain>
    </source>
</reference>
<accession>A0A1I3HUN8</accession>
<gene>
    <name evidence="1" type="ORF">SAMN05216258_106184</name>
</gene>
<dbReference type="OrthoDB" id="7868031at2"/>